<keyword evidence="1" id="KW-0805">Transcription regulation</keyword>
<dbReference type="InterPro" id="IPR000551">
    <property type="entry name" value="MerR-type_HTH_dom"/>
</dbReference>
<dbReference type="Pfam" id="PF00376">
    <property type="entry name" value="MerR"/>
    <property type="match status" value="1"/>
</dbReference>
<dbReference type="InterPro" id="IPR015358">
    <property type="entry name" value="Tscrpt_reg_MerR_DNA-bd"/>
</dbReference>
<dbReference type="PANTHER" id="PTHR30204:SF94">
    <property type="entry name" value="HEAVY METAL-DEPENDENT TRANSCRIPTIONAL REGULATOR HI_0293-RELATED"/>
    <property type="match status" value="1"/>
</dbReference>
<keyword evidence="2" id="KW-0238">DNA-binding</keyword>
<evidence type="ECO:0000256" key="3">
    <source>
        <dbReference type="ARBA" id="ARBA00023163"/>
    </source>
</evidence>
<dbReference type="Proteomes" id="UP001236657">
    <property type="component" value="Chromosome"/>
</dbReference>
<feature type="domain" description="HTH merR-type" evidence="4">
    <location>
        <begin position="4"/>
        <end position="73"/>
    </location>
</feature>
<dbReference type="InterPro" id="IPR047057">
    <property type="entry name" value="MerR_fam"/>
</dbReference>
<protein>
    <submittedName>
        <fullName evidence="5">Helix-turn-helix domain-containing protein</fullName>
    </submittedName>
</protein>
<dbReference type="RefSeq" id="WP_051543545.1">
    <property type="nucleotide sequence ID" value="NZ_CP133218.1"/>
</dbReference>
<accession>A0ABY9MP36</accession>
<evidence type="ECO:0000259" key="4">
    <source>
        <dbReference type="PROSITE" id="PS50937"/>
    </source>
</evidence>
<evidence type="ECO:0000256" key="1">
    <source>
        <dbReference type="ARBA" id="ARBA00023015"/>
    </source>
</evidence>
<evidence type="ECO:0000256" key="2">
    <source>
        <dbReference type="ARBA" id="ARBA00023125"/>
    </source>
</evidence>
<evidence type="ECO:0000313" key="6">
    <source>
        <dbReference type="Proteomes" id="UP001236657"/>
    </source>
</evidence>
<dbReference type="PROSITE" id="PS50937">
    <property type="entry name" value="HTH_MERR_2"/>
    <property type="match status" value="1"/>
</dbReference>
<keyword evidence="3" id="KW-0804">Transcription</keyword>
<gene>
    <name evidence="5" type="ORF">RCF98_13645</name>
</gene>
<organism evidence="5 6">
    <name type="scientific">Thiothrix lacustris</name>
    <dbReference type="NCBI Taxonomy" id="525917"/>
    <lineage>
        <taxon>Bacteria</taxon>
        <taxon>Pseudomonadati</taxon>
        <taxon>Pseudomonadota</taxon>
        <taxon>Gammaproteobacteria</taxon>
        <taxon>Thiotrichales</taxon>
        <taxon>Thiotrichaceae</taxon>
        <taxon>Thiothrix</taxon>
    </lineage>
</organism>
<dbReference type="EMBL" id="CP133218">
    <property type="protein sequence ID" value="WML90006.1"/>
    <property type="molecule type" value="Genomic_DNA"/>
</dbReference>
<name>A0ABY9MP36_9GAMM</name>
<dbReference type="CDD" id="cd04785">
    <property type="entry name" value="HTH_CadR-PbrR-like"/>
    <property type="match status" value="1"/>
</dbReference>
<dbReference type="SMART" id="SM00422">
    <property type="entry name" value="HTH_MERR"/>
    <property type="match status" value="1"/>
</dbReference>
<dbReference type="Pfam" id="PF09278">
    <property type="entry name" value="MerR-DNA-bind"/>
    <property type="match status" value="1"/>
</dbReference>
<reference evidence="5 6" key="1">
    <citation type="submission" date="2023-08" db="EMBL/GenBank/DDBJ databases">
        <title>New molecular markers tilS and rpoB for phylogenetic and monitoring studies of the genus Thiothrix biodiversity.</title>
        <authorList>
            <person name="Ravin N.V."/>
            <person name="Smolyakov D."/>
            <person name="Markov N.D."/>
            <person name="Beletsky A.V."/>
            <person name="Mardanov A.V."/>
            <person name="Rudenko T.S."/>
            <person name="Grabovich M.Y."/>
        </authorList>
    </citation>
    <scope>NUCLEOTIDE SEQUENCE [LARGE SCALE GENOMIC DNA]</scope>
    <source>
        <strain evidence="5 6">MK1</strain>
    </source>
</reference>
<sequence length="159" mass="18111">MNTTLTIGKLSQASGVNIETIRYYERTGLLPSPARSSSGYRHYREDDIKRLRFIRRGRELGFSLEEIRSLLQLTDQPHQPCDTADQLVQKHIAEVDARIRDMQAIRTALEQLAGCQSRTAAHCRLLETLEERDCCNAVSPTHLWQTPHICPPDLESGQK</sequence>
<dbReference type="SUPFAM" id="SSF46955">
    <property type="entry name" value="Putative DNA-binding domain"/>
    <property type="match status" value="1"/>
</dbReference>
<proteinExistence type="predicted"/>
<dbReference type="PROSITE" id="PS00552">
    <property type="entry name" value="HTH_MERR_1"/>
    <property type="match status" value="1"/>
</dbReference>
<dbReference type="InterPro" id="IPR009061">
    <property type="entry name" value="DNA-bd_dom_put_sf"/>
</dbReference>
<keyword evidence="6" id="KW-1185">Reference proteome</keyword>
<dbReference type="PRINTS" id="PR00040">
    <property type="entry name" value="HTHMERR"/>
</dbReference>
<dbReference type="PANTHER" id="PTHR30204">
    <property type="entry name" value="REDOX-CYCLING DRUG-SENSING TRANSCRIPTIONAL ACTIVATOR SOXR"/>
    <property type="match status" value="1"/>
</dbReference>
<evidence type="ECO:0000313" key="5">
    <source>
        <dbReference type="EMBL" id="WML90006.1"/>
    </source>
</evidence>
<dbReference type="Gene3D" id="1.10.1660.10">
    <property type="match status" value="1"/>
</dbReference>